<dbReference type="RefSeq" id="WP_379982734.1">
    <property type="nucleotide sequence ID" value="NZ_JBHSFV010000021.1"/>
</dbReference>
<dbReference type="Proteomes" id="UP001596043">
    <property type="component" value="Unassembled WGS sequence"/>
</dbReference>
<evidence type="ECO:0000256" key="1">
    <source>
        <dbReference type="SAM" id="SignalP"/>
    </source>
</evidence>
<sequence length="376" mass="42696">MKLKLLSIMAIWLCTMSNSYSQCLNGGCEVGLSRSEIKNGVFIGHYENGEKLGLGINYIYNPKGLLTSYAEYIGDKRSGVEYQQFIETGTEKAIHTFKNYSNGTVIYPAFRISKENKKTKIEVAFNEISGWQKYDGDKTLGELSVKGIIHDGSPAFIALNGKDQVMAISATVGSISLLSSETKEKYYNALQLNLEDDRLTINIFPKAGADETFFRTNIGWDMQKPEEGTWIYKRYFNNELSYKFTYEDVLELPSQKDVKEQKLQKAFDYVADQVEEYDFEKGYDGKAKDFIDMLKDIKERAERSGLDISNTYDLTMIRLYLQIGDEDNILKYALSACIKSSNSYTLISDLITTNFKQHEDLLPLIKKNEGIASSSD</sequence>
<feature type="signal peptide" evidence="1">
    <location>
        <begin position="1"/>
        <end position="21"/>
    </location>
</feature>
<evidence type="ECO:0000313" key="2">
    <source>
        <dbReference type="EMBL" id="MFC4636491.1"/>
    </source>
</evidence>
<dbReference type="EMBL" id="JBHSFV010000021">
    <property type="protein sequence ID" value="MFC4636491.1"/>
    <property type="molecule type" value="Genomic_DNA"/>
</dbReference>
<reference evidence="3" key="1">
    <citation type="journal article" date="2019" name="Int. J. Syst. Evol. Microbiol.">
        <title>The Global Catalogue of Microorganisms (GCM) 10K type strain sequencing project: providing services to taxonomists for standard genome sequencing and annotation.</title>
        <authorList>
            <consortium name="The Broad Institute Genomics Platform"/>
            <consortium name="The Broad Institute Genome Sequencing Center for Infectious Disease"/>
            <person name="Wu L."/>
            <person name="Ma J."/>
        </authorList>
    </citation>
    <scope>NUCLEOTIDE SEQUENCE [LARGE SCALE GENOMIC DNA]</scope>
    <source>
        <strain evidence="3">YJ-61-S</strain>
    </source>
</reference>
<evidence type="ECO:0000313" key="3">
    <source>
        <dbReference type="Proteomes" id="UP001596043"/>
    </source>
</evidence>
<name>A0ABV9I256_9FLAO</name>
<comment type="caution">
    <text evidence="2">The sequence shown here is derived from an EMBL/GenBank/DDBJ whole genome shotgun (WGS) entry which is preliminary data.</text>
</comment>
<feature type="chain" id="PRO_5045809917" description="DUF4476 domain-containing protein" evidence="1">
    <location>
        <begin position="22"/>
        <end position="376"/>
    </location>
</feature>
<gene>
    <name evidence="2" type="ORF">ACFO3O_21475</name>
</gene>
<evidence type="ECO:0008006" key="4">
    <source>
        <dbReference type="Google" id="ProtNLM"/>
    </source>
</evidence>
<organism evidence="2 3">
    <name type="scientific">Dokdonia ponticola</name>
    <dbReference type="NCBI Taxonomy" id="2041041"/>
    <lineage>
        <taxon>Bacteria</taxon>
        <taxon>Pseudomonadati</taxon>
        <taxon>Bacteroidota</taxon>
        <taxon>Flavobacteriia</taxon>
        <taxon>Flavobacteriales</taxon>
        <taxon>Flavobacteriaceae</taxon>
        <taxon>Dokdonia</taxon>
    </lineage>
</organism>
<accession>A0ABV9I256</accession>
<protein>
    <recommendedName>
        <fullName evidence="4">DUF4476 domain-containing protein</fullName>
    </recommendedName>
</protein>
<dbReference type="SUPFAM" id="SSF82185">
    <property type="entry name" value="Histone H3 K4-specific methyltransferase SET7/9 N-terminal domain"/>
    <property type="match status" value="1"/>
</dbReference>
<keyword evidence="3" id="KW-1185">Reference proteome</keyword>
<keyword evidence="1" id="KW-0732">Signal</keyword>
<proteinExistence type="predicted"/>